<dbReference type="Gene3D" id="3.40.120.10">
    <property type="entry name" value="Alpha-D-Glucose-1,6-Bisphosphate, subunit A, domain 3"/>
    <property type="match status" value="3"/>
</dbReference>
<evidence type="ECO:0000256" key="1">
    <source>
        <dbReference type="ARBA" id="ARBA00000443"/>
    </source>
</evidence>
<evidence type="ECO:0000256" key="11">
    <source>
        <dbReference type="ARBA" id="ARBA00049409"/>
    </source>
</evidence>
<dbReference type="Pfam" id="PF02879">
    <property type="entry name" value="PGM_PMM_II"/>
    <property type="match status" value="1"/>
</dbReference>
<keyword evidence="8" id="KW-0460">Magnesium</keyword>
<dbReference type="InterPro" id="IPR005844">
    <property type="entry name" value="A-D-PHexomutase_a/b/a-I"/>
</dbReference>
<feature type="domain" description="Alpha-D-phosphohexomutase alpha/beta/alpha" evidence="14">
    <location>
        <begin position="290"/>
        <end position="394"/>
    </location>
</feature>
<dbReference type="SUPFAM" id="SSF53738">
    <property type="entry name" value="Phosphoglucomutase, first 3 domains"/>
    <property type="match status" value="3"/>
</dbReference>
<accession>A0A5B8MSF6</accession>
<evidence type="ECO:0000256" key="3">
    <source>
        <dbReference type="ARBA" id="ARBA00010231"/>
    </source>
</evidence>
<dbReference type="InterPro" id="IPR005845">
    <property type="entry name" value="A-D-PHexomutase_a/b/a-II"/>
</dbReference>
<organism evidence="15 16">
    <name type="scientific">Chloropicon primus</name>
    <dbReference type="NCBI Taxonomy" id="1764295"/>
    <lineage>
        <taxon>Eukaryota</taxon>
        <taxon>Viridiplantae</taxon>
        <taxon>Chlorophyta</taxon>
        <taxon>Chloropicophyceae</taxon>
        <taxon>Chloropicales</taxon>
        <taxon>Chloropicaceae</taxon>
        <taxon>Chloropicon</taxon>
    </lineage>
</organism>
<dbReference type="PANTHER" id="PTHR42946:SF1">
    <property type="entry name" value="PHOSPHOGLUCOMUTASE (ALPHA-D-GLUCOSE-1,6-BISPHOSPHATE-DEPENDENT)"/>
    <property type="match status" value="1"/>
</dbReference>
<keyword evidence="5" id="KW-0119">Carbohydrate metabolism</keyword>
<evidence type="ECO:0000259" key="13">
    <source>
        <dbReference type="Pfam" id="PF02879"/>
    </source>
</evidence>
<comment type="catalytic activity">
    <reaction evidence="11">
        <text>O-phospho-L-seryl-[protein] + alpha-D-glucose 1-phosphate = alpha-D-glucose 1,6-bisphosphate + L-seryl-[protein]</text>
        <dbReference type="Rhea" id="RHEA:68748"/>
        <dbReference type="Rhea" id="RHEA-COMP:9863"/>
        <dbReference type="Rhea" id="RHEA-COMP:11604"/>
        <dbReference type="ChEBI" id="CHEBI:29999"/>
        <dbReference type="ChEBI" id="CHEBI:58392"/>
        <dbReference type="ChEBI" id="CHEBI:58601"/>
        <dbReference type="ChEBI" id="CHEBI:83421"/>
    </reaction>
</comment>
<name>A0A5B8MSF6_9CHLO</name>
<dbReference type="Pfam" id="PF02878">
    <property type="entry name" value="PGM_PMM_I"/>
    <property type="match status" value="1"/>
</dbReference>
<dbReference type="GO" id="GO:0006006">
    <property type="term" value="P:glucose metabolic process"/>
    <property type="evidence" value="ECO:0007669"/>
    <property type="project" value="UniProtKB-KW"/>
</dbReference>
<gene>
    <name evidence="15" type="ORF">A3770_07p47900</name>
</gene>
<dbReference type="GO" id="GO:0004614">
    <property type="term" value="F:phosphoglucomutase activity"/>
    <property type="evidence" value="ECO:0007669"/>
    <property type="project" value="UniProtKB-EC"/>
</dbReference>
<dbReference type="Gene3D" id="3.30.310.50">
    <property type="entry name" value="Alpha-D-phosphohexomutase, C-terminal domain"/>
    <property type="match status" value="1"/>
</dbReference>
<dbReference type="InterPro" id="IPR016055">
    <property type="entry name" value="A-D-PHexomutase_a/b/a-I/II/III"/>
</dbReference>
<sequence length="501" mass="53321">MRGAACFMSYKRVQNGSDVRGVALGKQEAVTLTPKMVRNIAKAFTLRLQRGGKGNKASNVSVGIGRDSRVTGEELCEEAMKGIVDAGPGCKAYDLGLATTPAMFMSTITPGFEYSGSIMLTASHLPYDRNGMKFFTPEGGLGKADIAEILEMAEGIDGSVDEASGGGGHKSAASFMPTYAGFLRDQIVSGVGAGEMPLKGLKIVVDAGNGAGGFFARDVLEPLGADIAGSQFLEPDGMFPNHVPNPENEEAMRSIQEAVASTGADLGVIFDTDVDRSAIVDSKGVAFNKNRLIAAMAAISLRDKPGATVVTDSVTSDALTAFIESRGGKHLRFKRGYKNVIEKGKQIENCPLMIETSGHGAMAENHYLDDGAYMAVKMIIEAARRNGDLAGLVEGFEEPLEATEMRVKYSESAPDGYGTLVVEGFQKFCEGDSAPEGWASADSNFEGWRVSVLNGEGWVLIRQSLHDPLIVINAESNMEGGVEQTMAIVTEFLKDYEFLTL</sequence>
<keyword evidence="16" id="KW-1185">Reference proteome</keyword>
<evidence type="ECO:0000256" key="7">
    <source>
        <dbReference type="ARBA" id="ARBA00022723"/>
    </source>
</evidence>
<feature type="domain" description="Alpha-D-phosphohexomutase alpha/beta/alpha" evidence="13">
    <location>
        <begin position="199"/>
        <end position="284"/>
    </location>
</feature>
<dbReference type="Proteomes" id="UP000316726">
    <property type="component" value="Chromosome 7"/>
</dbReference>
<comment type="cofactor">
    <cofactor evidence="2">
        <name>Mg(2+)</name>
        <dbReference type="ChEBI" id="CHEBI:18420"/>
    </cofactor>
</comment>
<dbReference type="InterPro" id="IPR050060">
    <property type="entry name" value="Phosphoglucosamine_mutase"/>
</dbReference>
<dbReference type="InterPro" id="IPR005846">
    <property type="entry name" value="A-D-PHexomutase_a/b/a-III"/>
</dbReference>
<evidence type="ECO:0000256" key="4">
    <source>
        <dbReference type="ARBA" id="ARBA00012728"/>
    </source>
</evidence>
<evidence type="ECO:0000256" key="5">
    <source>
        <dbReference type="ARBA" id="ARBA00022526"/>
    </source>
</evidence>
<comment type="similarity">
    <text evidence="3">Belongs to the phosphohexose mutase family.</text>
</comment>
<dbReference type="GO" id="GO:0046872">
    <property type="term" value="F:metal ion binding"/>
    <property type="evidence" value="ECO:0007669"/>
    <property type="project" value="UniProtKB-KW"/>
</dbReference>
<evidence type="ECO:0000256" key="6">
    <source>
        <dbReference type="ARBA" id="ARBA00022553"/>
    </source>
</evidence>
<dbReference type="OrthoDB" id="1743979at2759"/>
<keyword evidence="6" id="KW-0597">Phosphoprotein</keyword>
<evidence type="ECO:0000256" key="2">
    <source>
        <dbReference type="ARBA" id="ARBA00001946"/>
    </source>
</evidence>
<evidence type="ECO:0000259" key="12">
    <source>
        <dbReference type="Pfam" id="PF02878"/>
    </source>
</evidence>
<dbReference type="InterPro" id="IPR036900">
    <property type="entry name" value="A-D-PHexomutase_C_sf"/>
</dbReference>
<dbReference type="SUPFAM" id="SSF55957">
    <property type="entry name" value="Phosphoglucomutase, C-terminal domain"/>
    <property type="match status" value="1"/>
</dbReference>
<feature type="domain" description="Alpha-D-phosphohexomutase alpha/beta/alpha" evidence="12">
    <location>
        <begin position="14"/>
        <end position="153"/>
    </location>
</feature>
<dbReference type="InterPro" id="IPR005841">
    <property type="entry name" value="Alpha-D-phosphohexomutase_SF"/>
</dbReference>
<evidence type="ECO:0000256" key="10">
    <source>
        <dbReference type="ARBA" id="ARBA00049318"/>
    </source>
</evidence>
<evidence type="ECO:0000259" key="14">
    <source>
        <dbReference type="Pfam" id="PF02880"/>
    </source>
</evidence>
<reference evidence="15 16" key="1">
    <citation type="submission" date="2018-07" db="EMBL/GenBank/DDBJ databases">
        <title>The complete nuclear genome of the prasinophyte Chloropicon primus (CCMP1205).</title>
        <authorList>
            <person name="Pombert J.-F."/>
            <person name="Otis C."/>
            <person name="Turmel M."/>
            <person name="Lemieux C."/>
        </authorList>
    </citation>
    <scope>NUCLEOTIDE SEQUENCE [LARGE SCALE GENOMIC DNA]</scope>
    <source>
        <strain evidence="15 16">CCMP1205</strain>
    </source>
</reference>
<dbReference type="GO" id="GO:0004615">
    <property type="term" value="F:phosphomannomutase activity"/>
    <property type="evidence" value="ECO:0007669"/>
    <property type="project" value="TreeGrafter"/>
</dbReference>
<keyword evidence="9" id="KW-0413">Isomerase</keyword>
<protein>
    <recommendedName>
        <fullName evidence="4">phosphoglucomutase (alpha-D-glucose-1,6-bisphosphate-dependent)</fullName>
        <ecNumber evidence="4">5.4.2.2</ecNumber>
    </recommendedName>
</protein>
<comment type="catalytic activity">
    <reaction evidence="1">
        <text>alpha-D-glucose 1-phosphate = alpha-D-glucose 6-phosphate</text>
        <dbReference type="Rhea" id="RHEA:23536"/>
        <dbReference type="ChEBI" id="CHEBI:58225"/>
        <dbReference type="ChEBI" id="CHEBI:58601"/>
        <dbReference type="EC" id="5.4.2.2"/>
    </reaction>
</comment>
<dbReference type="FunFam" id="3.40.120.10:FF:000010">
    <property type="entry name" value="phosphomannomutase/phosphoglucomutase isoform X1"/>
    <property type="match status" value="1"/>
</dbReference>
<dbReference type="AlphaFoldDB" id="A0A5B8MSF6"/>
<comment type="catalytic activity">
    <reaction evidence="10">
        <text>alpha-D-glucose 1,6-bisphosphate + L-seryl-[protein] = O-phospho-L-seryl-[protein] + alpha-D-glucose 6-phosphate</text>
        <dbReference type="Rhea" id="RHEA:68752"/>
        <dbReference type="Rhea" id="RHEA-COMP:9863"/>
        <dbReference type="Rhea" id="RHEA-COMP:11604"/>
        <dbReference type="ChEBI" id="CHEBI:29999"/>
        <dbReference type="ChEBI" id="CHEBI:58225"/>
        <dbReference type="ChEBI" id="CHEBI:58392"/>
        <dbReference type="ChEBI" id="CHEBI:83421"/>
    </reaction>
</comment>
<evidence type="ECO:0000256" key="9">
    <source>
        <dbReference type="ARBA" id="ARBA00023235"/>
    </source>
</evidence>
<keyword evidence="7" id="KW-0479">Metal-binding</keyword>
<dbReference type="CDD" id="cd03089">
    <property type="entry name" value="PMM_PGM"/>
    <property type="match status" value="1"/>
</dbReference>
<evidence type="ECO:0000313" key="15">
    <source>
        <dbReference type="EMBL" id="QDZ22272.1"/>
    </source>
</evidence>
<dbReference type="Pfam" id="PF02880">
    <property type="entry name" value="PGM_PMM_III"/>
    <property type="match status" value="1"/>
</dbReference>
<dbReference type="PRINTS" id="PR00509">
    <property type="entry name" value="PGMPMM"/>
</dbReference>
<dbReference type="STRING" id="1764295.A0A5B8MSF6"/>
<evidence type="ECO:0000256" key="8">
    <source>
        <dbReference type="ARBA" id="ARBA00022842"/>
    </source>
</evidence>
<keyword evidence="5" id="KW-0313">Glucose metabolism</keyword>
<evidence type="ECO:0000313" key="16">
    <source>
        <dbReference type="Proteomes" id="UP000316726"/>
    </source>
</evidence>
<dbReference type="EC" id="5.4.2.2" evidence="4"/>
<dbReference type="PANTHER" id="PTHR42946">
    <property type="entry name" value="PHOSPHOHEXOSE MUTASE"/>
    <property type="match status" value="1"/>
</dbReference>
<proteinExistence type="inferred from homology"/>
<dbReference type="EMBL" id="CP031040">
    <property type="protein sequence ID" value="QDZ22272.1"/>
    <property type="molecule type" value="Genomic_DNA"/>
</dbReference>